<name>X1CVX0_9ZZZZ</name>
<comment type="caution">
    <text evidence="1">The sequence shown here is derived from an EMBL/GenBank/DDBJ whole genome shotgun (WGS) entry which is preliminary data.</text>
</comment>
<proteinExistence type="predicted"/>
<gene>
    <name evidence="1" type="ORF">S01H4_49147</name>
</gene>
<dbReference type="AlphaFoldDB" id="X1CVX0"/>
<organism evidence="1">
    <name type="scientific">marine sediment metagenome</name>
    <dbReference type="NCBI Taxonomy" id="412755"/>
    <lineage>
        <taxon>unclassified sequences</taxon>
        <taxon>metagenomes</taxon>
        <taxon>ecological metagenomes</taxon>
    </lineage>
</organism>
<evidence type="ECO:0000313" key="1">
    <source>
        <dbReference type="EMBL" id="GAG97097.1"/>
    </source>
</evidence>
<dbReference type="EMBL" id="BART01027770">
    <property type="protein sequence ID" value="GAG97097.1"/>
    <property type="molecule type" value="Genomic_DNA"/>
</dbReference>
<accession>X1CVX0</accession>
<reference evidence="1" key="1">
    <citation type="journal article" date="2014" name="Front. Microbiol.">
        <title>High frequency of phylogenetically diverse reductive dehalogenase-homologous genes in deep subseafloor sedimentary metagenomes.</title>
        <authorList>
            <person name="Kawai M."/>
            <person name="Futagami T."/>
            <person name="Toyoda A."/>
            <person name="Takaki Y."/>
            <person name="Nishi S."/>
            <person name="Hori S."/>
            <person name="Arai W."/>
            <person name="Tsubouchi T."/>
            <person name="Morono Y."/>
            <person name="Uchiyama I."/>
            <person name="Ito T."/>
            <person name="Fujiyama A."/>
            <person name="Inagaki F."/>
            <person name="Takami H."/>
        </authorList>
    </citation>
    <scope>NUCLEOTIDE SEQUENCE</scope>
    <source>
        <strain evidence="1">Expedition CK06-06</strain>
    </source>
</reference>
<feature type="non-terminal residue" evidence="1">
    <location>
        <position position="41"/>
    </location>
</feature>
<sequence>MTREMEEAKALGMRGFEIWDVGVYYPSKIVPVGPEFLGEES</sequence>
<protein>
    <submittedName>
        <fullName evidence="1">Uncharacterized protein</fullName>
    </submittedName>
</protein>